<dbReference type="Gene3D" id="3.40.50.720">
    <property type="entry name" value="NAD(P)-binding Rossmann-like Domain"/>
    <property type="match status" value="1"/>
</dbReference>
<dbReference type="InterPro" id="IPR051593">
    <property type="entry name" value="Ergosterol_Biosynth_ERG27"/>
</dbReference>
<gene>
    <name evidence="3" type="ORF">BKA55DRAFT_511021</name>
</gene>
<dbReference type="GO" id="GO:0005811">
    <property type="term" value="C:lipid droplet"/>
    <property type="evidence" value="ECO:0007669"/>
    <property type="project" value="TreeGrafter"/>
</dbReference>
<dbReference type="PANTHER" id="PTHR43647:SF4">
    <property type="entry name" value="KETOREDUCTASE (KR) DOMAIN-CONTAINING PROTEIN"/>
    <property type="match status" value="1"/>
</dbReference>
<dbReference type="PANTHER" id="PTHR43647">
    <property type="entry name" value="DEHYDROGENASE"/>
    <property type="match status" value="1"/>
</dbReference>
<dbReference type="GO" id="GO:0000253">
    <property type="term" value="F:3-beta-hydroxysteroid 3-dehydrogenase (NADP+) activity"/>
    <property type="evidence" value="ECO:0007669"/>
    <property type="project" value="UniProtKB-EC"/>
</dbReference>
<protein>
    <recommendedName>
        <fullName evidence="2">3beta-hydroxysteroid 3-dehydrogenase</fullName>
        <ecNumber evidence="2">1.1.1.270</ecNumber>
    </recommendedName>
</protein>
<dbReference type="SUPFAM" id="SSF51735">
    <property type="entry name" value="NAD(P)-binding Rossmann-fold domains"/>
    <property type="match status" value="1"/>
</dbReference>
<name>A0A9P9H9R3_FUSRE</name>
<dbReference type="InterPro" id="IPR036291">
    <property type="entry name" value="NAD(P)-bd_dom_sf"/>
</dbReference>
<dbReference type="InterPro" id="IPR002347">
    <property type="entry name" value="SDR_fam"/>
</dbReference>
<accession>A0A9P9H9R3</accession>
<comment type="caution">
    <text evidence="3">The sequence shown here is derived from an EMBL/GenBank/DDBJ whole genome shotgun (WGS) entry which is preliminary data.</text>
</comment>
<dbReference type="EMBL" id="JAGMUX010000007">
    <property type="protein sequence ID" value="KAH7253546.1"/>
    <property type="molecule type" value="Genomic_DNA"/>
</dbReference>
<reference evidence="3" key="1">
    <citation type="journal article" date="2021" name="Nat. Commun.">
        <title>Genetic determinants of endophytism in the Arabidopsis root mycobiome.</title>
        <authorList>
            <person name="Mesny F."/>
            <person name="Miyauchi S."/>
            <person name="Thiergart T."/>
            <person name="Pickel B."/>
            <person name="Atanasova L."/>
            <person name="Karlsson M."/>
            <person name="Huettel B."/>
            <person name="Barry K.W."/>
            <person name="Haridas S."/>
            <person name="Chen C."/>
            <person name="Bauer D."/>
            <person name="Andreopoulos W."/>
            <person name="Pangilinan J."/>
            <person name="LaButti K."/>
            <person name="Riley R."/>
            <person name="Lipzen A."/>
            <person name="Clum A."/>
            <person name="Drula E."/>
            <person name="Henrissat B."/>
            <person name="Kohler A."/>
            <person name="Grigoriev I.V."/>
            <person name="Martin F.M."/>
            <person name="Hacquard S."/>
        </authorList>
    </citation>
    <scope>NUCLEOTIDE SEQUENCE</scope>
    <source>
        <strain evidence="3">MPI-CAGE-AT-0023</strain>
    </source>
</reference>
<proteinExistence type="predicted"/>
<dbReference type="OrthoDB" id="191139at2759"/>
<dbReference type="GO" id="GO:0005789">
    <property type="term" value="C:endoplasmic reticulum membrane"/>
    <property type="evidence" value="ECO:0007669"/>
    <property type="project" value="TreeGrafter"/>
</dbReference>
<dbReference type="AlphaFoldDB" id="A0A9P9H9R3"/>
<organism evidence="3 4">
    <name type="scientific">Fusarium redolens</name>
    <dbReference type="NCBI Taxonomy" id="48865"/>
    <lineage>
        <taxon>Eukaryota</taxon>
        <taxon>Fungi</taxon>
        <taxon>Dikarya</taxon>
        <taxon>Ascomycota</taxon>
        <taxon>Pezizomycotina</taxon>
        <taxon>Sordariomycetes</taxon>
        <taxon>Hypocreomycetidae</taxon>
        <taxon>Hypocreales</taxon>
        <taxon>Nectriaceae</taxon>
        <taxon>Fusarium</taxon>
        <taxon>Fusarium redolens species complex</taxon>
    </lineage>
</organism>
<comment type="pathway">
    <text evidence="1">Steroid biosynthesis; zymosterol biosynthesis; zymosterol from lanosterol: step 5/6.</text>
</comment>
<evidence type="ECO:0000313" key="3">
    <source>
        <dbReference type="EMBL" id="KAH7253546.1"/>
    </source>
</evidence>
<keyword evidence="4" id="KW-1185">Reference proteome</keyword>
<sequence>MTGTIIITGANGSLALAYITHLIKTHPSYTVLATVRNASPSDPNTAQLSSLLSLHPKSSIEALDLSLLSNVRSFSENTVRRIVAGEIPPIKAIICNAFTMSVTEQIYTPDGFERTFQVNHLSHFVLVLKLIGSMVSDGRVVMLGSNTHYTDRSHPLFKQRPGIPEDTELLVKPRPDKKGKEYDGGFHRYGNSKLANIMFMHDLNAKLEKNPKLSGITAIAMDPGGMVDSRAHRIQTPFMRLAFSLVLISLPVLRHFTDTMRPAAQSGRELVELSVGEKFKGTKGYFMGTRREEEDVVCKDLHKRELLWNACWKWAGMREEETVLP</sequence>
<evidence type="ECO:0000313" key="4">
    <source>
        <dbReference type="Proteomes" id="UP000720189"/>
    </source>
</evidence>
<dbReference type="RefSeq" id="XP_046049793.1">
    <property type="nucleotide sequence ID" value="XM_046187665.1"/>
</dbReference>
<dbReference type="Pfam" id="PF00106">
    <property type="entry name" value="adh_short"/>
    <property type="match status" value="1"/>
</dbReference>
<dbReference type="Proteomes" id="UP000720189">
    <property type="component" value="Unassembled WGS sequence"/>
</dbReference>
<dbReference type="GeneID" id="70217619"/>
<dbReference type="EC" id="1.1.1.270" evidence="2"/>
<evidence type="ECO:0000256" key="1">
    <source>
        <dbReference type="ARBA" id="ARBA00023589"/>
    </source>
</evidence>
<evidence type="ECO:0000256" key="2">
    <source>
        <dbReference type="ARBA" id="ARBA00023621"/>
    </source>
</evidence>
<dbReference type="GO" id="GO:0005741">
    <property type="term" value="C:mitochondrial outer membrane"/>
    <property type="evidence" value="ECO:0007669"/>
    <property type="project" value="TreeGrafter"/>
</dbReference>